<dbReference type="EMBL" id="AEVB01000008">
    <property type="protein sequence ID" value="EFW89491.1"/>
    <property type="molecule type" value="Genomic_DNA"/>
</dbReference>
<evidence type="ECO:0000313" key="2">
    <source>
        <dbReference type="EMBL" id="EFW89491.1"/>
    </source>
</evidence>
<dbReference type="Proteomes" id="UP000005699">
    <property type="component" value="Unassembled WGS sequence"/>
</dbReference>
<dbReference type="InterPro" id="IPR023296">
    <property type="entry name" value="Glyco_hydro_beta-prop_sf"/>
</dbReference>
<comment type="caution">
    <text evidence="2">The sequence shown here is derived from an EMBL/GenBank/DDBJ whole genome shotgun (WGS) entry which is preliminary data.</text>
</comment>
<gene>
    <name evidence="2" type="ORF">HMPREF0819_0324</name>
</gene>
<dbReference type="RefSeq" id="WP_004231378.1">
    <property type="nucleotide sequence ID" value="NZ_GL698429.1"/>
</dbReference>
<dbReference type="HOGENOM" id="CLU_891151_0_0_9"/>
<proteinExistence type="predicted"/>
<dbReference type="AlphaFoldDB" id="E8JMV1"/>
<sequence length="312" mass="35744">MPDPSSGENLSFMFYEASLDSPLELKQIGEASPGKMPGRDMFLLQKDDGRLYGAVTNYDLAQGIEAIIYSGYAPSDFTAHYVNLGIRNLSGASNKSPKKVWAPEFFEDSDGLTYLFSAANDVDDMVDKDGAVIPRHSIYRSKINLDDFNTMETVQVHLKDGKTYIDPHVFYKDGSYHMLIKDEYQKTIDYYQSKDLDNWNLVQEDFISHAVGESIDYTEGQFVMKVKGAYYIFWDKYITTGNFKKNQYVITTRDFKHFSKPRVVTDSKKRILRHGSGIVYEKKPYHLILITRVMGIVVLLIFAVSFLRILTK</sequence>
<evidence type="ECO:0000313" key="3">
    <source>
        <dbReference type="Proteomes" id="UP000005699"/>
    </source>
</evidence>
<accession>E8JMV1</accession>
<evidence type="ECO:0000256" key="1">
    <source>
        <dbReference type="SAM" id="Phobius"/>
    </source>
</evidence>
<keyword evidence="1" id="KW-1133">Transmembrane helix</keyword>
<keyword evidence="1" id="KW-0472">Membrane</keyword>
<reference evidence="2 3" key="1">
    <citation type="submission" date="2010-12" db="EMBL/GenBank/DDBJ databases">
        <authorList>
            <person name="Muzny D."/>
            <person name="Qin X."/>
            <person name="Deng J."/>
            <person name="Jiang H."/>
            <person name="Liu Y."/>
            <person name="Qu J."/>
            <person name="Song X.-Z."/>
            <person name="Zhang L."/>
            <person name="Thornton R."/>
            <person name="Coyle M."/>
            <person name="Francisco L."/>
            <person name="Jackson L."/>
            <person name="Javaid M."/>
            <person name="Korchina V."/>
            <person name="Kovar C."/>
            <person name="Mata R."/>
            <person name="Mathew T."/>
            <person name="Ngo R."/>
            <person name="Nguyen L."/>
            <person name="Nguyen N."/>
            <person name="Okwuonu G."/>
            <person name="Ongeri F."/>
            <person name="Pham C."/>
            <person name="Simmons D."/>
            <person name="Wilczek-Boney K."/>
            <person name="Hale W."/>
            <person name="Jakkamsetti A."/>
            <person name="Pham P."/>
            <person name="Ruth R."/>
            <person name="San Lucas F."/>
            <person name="Warren J."/>
            <person name="Zhang J."/>
            <person name="Zhao Z."/>
            <person name="Zhou C."/>
            <person name="Zhu D."/>
            <person name="Lee S."/>
            <person name="Bess C."/>
            <person name="Blankenburg K."/>
            <person name="Forbes L."/>
            <person name="Fu Q."/>
            <person name="Gubbala S."/>
            <person name="Hirani K."/>
            <person name="Jayaseelan J.C."/>
            <person name="Lara F."/>
            <person name="Munidasa M."/>
            <person name="Palculict T."/>
            <person name="Patil S."/>
            <person name="Pu L.-L."/>
            <person name="Saada N."/>
            <person name="Tang L."/>
            <person name="Weissenberger G."/>
            <person name="Zhu Y."/>
            <person name="Hemphill L."/>
            <person name="Shang Y."/>
            <person name="Youmans B."/>
            <person name="Ayvaz T."/>
            <person name="Ross M."/>
            <person name="Santibanez J."/>
            <person name="Aqrawi P."/>
            <person name="Gross S."/>
            <person name="Joshi V."/>
            <person name="Fowler G."/>
            <person name="Nazareth L."/>
            <person name="Reid J."/>
            <person name="Worley K."/>
            <person name="Petrosino J."/>
            <person name="Highlander S."/>
            <person name="Gibbs R."/>
        </authorList>
    </citation>
    <scope>NUCLEOTIDE SEQUENCE [LARGE SCALE GENOMIC DNA]</scope>
    <source>
        <strain evidence="2 3">ATCC 9812</strain>
    </source>
</reference>
<dbReference type="Gene3D" id="2.115.10.20">
    <property type="entry name" value="Glycosyl hydrolase domain, family 43"/>
    <property type="match status" value="1"/>
</dbReference>
<dbReference type="SUPFAM" id="SSF75005">
    <property type="entry name" value="Arabinanase/levansucrase/invertase"/>
    <property type="match status" value="1"/>
</dbReference>
<keyword evidence="1" id="KW-0812">Transmembrane</keyword>
<evidence type="ECO:0008006" key="4">
    <source>
        <dbReference type="Google" id="ProtNLM"/>
    </source>
</evidence>
<protein>
    <recommendedName>
        <fullName evidence="4">Glycosyl hydrolase, family 43</fullName>
    </recommendedName>
</protein>
<name>E8JMV1_STREI</name>
<organism evidence="2 3">
    <name type="scientific">Streptococcus equinus ATCC 9812</name>
    <dbReference type="NCBI Taxonomy" id="525379"/>
    <lineage>
        <taxon>Bacteria</taxon>
        <taxon>Bacillati</taxon>
        <taxon>Bacillota</taxon>
        <taxon>Bacilli</taxon>
        <taxon>Lactobacillales</taxon>
        <taxon>Streptococcaceae</taxon>
        <taxon>Streptococcus</taxon>
    </lineage>
</organism>
<feature type="transmembrane region" description="Helical" evidence="1">
    <location>
        <begin position="285"/>
        <end position="310"/>
    </location>
</feature>